<comment type="caution">
    <text evidence="2">The sequence shown here is derived from an EMBL/GenBank/DDBJ whole genome shotgun (WGS) entry which is preliminary data.</text>
</comment>
<dbReference type="AlphaFoldDB" id="A0A813GPY5"/>
<feature type="non-terminal residue" evidence="2">
    <location>
        <position position="149"/>
    </location>
</feature>
<evidence type="ECO:0000313" key="3">
    <source>
        <dbReference type="EMBL" id="CAE8691077.1"/>
    </source>
</evidence>
<evidence type="ECO:0000256" key="1">
    <source>
        <dbReference type="SAM" id="MobiDB-lite"/>
    </source>
</evidence>
<sequence length="149" mass="15462">AERHRSAAAGAPDLDPSSSTATPSTLASAPTAAKSGMPTFPPLPPQASVGASAAQGATFTDPSGVVLVEISFKGKRKKVKHQAATTMSELLALYEERIRAASGGILGAAWRVCDENGVEQGSEVTLGLLRDSSGQSCVRLSFEEDDWFD</sequence>
<protein>
    <submittedName>
        <fullName evidence="2">Uncharacterized protein</fullName>
    </submittedName>
</protein>
<organism evidence="2 4">
    <name type="scientific">Polarella glacialis</name>
    <name type="common">Dinoflagellate</name>
    <dbReference type="NCBI Taxonomy" id="89957"/>
    <lineage>
        <taxon>Eukaryota</taxon>
        <taxon>Sar</taxon>
        <taxon>Alveolata</taxon>
        <taxon>Dinophyceae</taxon>
        <taxon>Suessiales</taxon>
        <taxon>Suessiaceae</taxon>
        <taxon>Polarella</taxon>
    </lineage>
</organism>
<feature type="region of interest" description="Disordered" evidence="1">
    <location>
        <begin position="1"/>
        <end position="55"/>
    </location>
</feature>
<name>A0A813GPY5_POLGL</name>
<accession>A0A813GPY5</accession>
<dbReference type="OrthoDB" id="464589at2759"/>
<gene>
    <name evidence="2" type="ORF">PGLA1383_LOCUS45724</name>
    <name evidence="3" type="ORF">PGLA2088_LOCUS27234</name>
</gene>
<feature type="compositionally biased region" description="Low complexity" evidence="1">
    <location>
        <begin position="12"/>
        <end position="33"/>
    </location>
</feature>
<keyword evidence="4" id="KW-1185">Reference proteome</keyword>
<reference evidence="2" key="1">
    <citation type="submission" date="2021-02" db="EMBL/GenBank/DDBJ databases">
        <authorList>
            <person name="Dougan E. K."/>
            <person name="Rhodes N."/>
            <person name="Thang M."/>
            <person name="Chan C."/>
        </authorList>
    </citation>
    <scope>NUCLEOTIDE SEQUENCE</scope>
</reference>
<evidence type="ECO:0000313" key="4">
    <source>
        <dbReference type="Proteomes" id="UP000654075"/>
    </source>
</evidence>
<dbReference type="EMBL" id="CAJNNV010029607">
    <property type="protein sequence ID" value="CAE8629180.1"/>
    <property type="molecule type" value="Genomic_DNA"/>
</dbReference>
<feature type="compositionally biased region" description="Low complexity" evidence="1">
    <location>
        <begin position="46"/>
        <end position="55"/>
    </location>
</feature>
<evidence type="ECO:0000313" key="2">
    <source>
        <dbReference type="EMBL" id="CAE8629180.1"/>
    </source>
</evidence>
<dbReference type="Proteomes" id="UP000654075">
    <property type="component" value="Unassembled WGS sequence"/>
</dbReference>
<dbReference type="Proteomes" id="UP000626109">
    <property type="component" value="Unassembled WGS sequence"/>
</dbReference>
<proteinExistence type="predicted"/>
<dbReference type="EMBL" id="CAJNNW010027368">
    <property type="protein sequence ID" value="CAE8691077.1"/>
    <property type="molecule type" value="Genomic_DNA"/>
</dbReference>